<proteinExistence type="predicted"/>
<evidence type="ECO:0000313" key="1">
    <source>
        <dbReference type="EMBL" id="KAF7267597.1"/>
    </source>
</evidence>
<keyword evidence="2" id="KW-1185">Reference proteome</keyword>
<reference evidence="1" key="1">
    <citation type="submission" date="2020-08" db="EMBL/GenBank/DDBJ databases">
        <title>Genome sequencing and assembly of the red palm weevil Rhynchophorus ferrugineus.</title>
        <authorList>
            <person name="Dias G.B."/>
            <person name="Bergman C.M."/>
            <person name="Manee M."/>
        </authorList>
    </citation>
    <scope>NUCLEOTIDE SEQUENCE</scope>
    <source>
        <strain evidence="1">AA-2017</strain>
        <tissue evidence="1">Whole larva</tissue>
    </source>
</reference>
<accession>A0A834I5U9</accession>
<comment type="caution">
    <text evidence="1">The sequence shown here is derived from an EMBL/GenBank/DDBJ whole genome shotgun (WGS) entry which is preliminary data.</text>
</comment>
<dbReference type="EMBL" id="JAACXV010014405">
    <property type="protein sequence ID" value="KAF7267597.1"/>
    <property type="molecule type" value="Genomic_DNA"/>
</dbReference>
<evidence type="ECO:0000313" key="2">
    <source>
        <dbReference type="Proteomes" id="UP000625711"/>
    </source>
</evidence>
<dbReference type="Proteomes" id="UP000625711">
    <property type="component" value="Unassembled WGS sequence"/>
</dbReference>
<sequence>MRKRGGWGQCRAKKKSSVQPFVQLLPRYKFLATVPNESDKTKRSIFFYSRHGMEAAKFQIRPCVGGAARGEARSGPAGAPKPATLLSLNVLNKIQVGSHEREFINQKKGPKSF</sequence>
<name>A0A834I5U9_RHYFE</name>
<dbReference type="AlphaFoldDB" id="A0A834I5U9"/>
<gene>
    <name evidence="1" type="ORF">GWI33_019208</name>
</gene>
<organism evidence="1 2">
    <name type="scientific">Rhynchophorus ferrugineus</name>
    <name type="common">Red palm weevil</name>
    <name type="synonym">Curculio ferrugineus</name>
    <dbReference type="NCBI Taxonomy" id="354439"/>
    <lineage>
        <taxon>Eukaryota</taxon>
        <taxon>Metazoa</taxon>
        <taxon>Ecdysozoa</taxon>
        <taxon>Arthropoda</taxon>
        <taxon>Hexapoda</taxon>
        <taxon>Insecta</taxon>
        <taxon>Pterygota</taxon>
        <taxon>Neoptera</taxon>
        <taxon>Endopterygota</taxon>
        <taxon>Coleoptera</taxon>
        <taxon>Polyphaga</taxon>
        <taxon>Cucujiformia</taxon>
        <taxon>Curculionidae</taxon>
        <taxon>Dryophthorinae</taxon>
        <taxon>Rhynchophorus</taxon>
    </lineage>
</organism>
<protein>
    <submittedName>
        <fullName evidence="1">Uncharacterized protein</fullName>
    </submittedName>
</protein>